<comment type="caution">
    <text evidence="2">The sequence shown here is derived from an EMBL/GenBank/DDBJ whole genome shotgun (WGS) entry which is preliminary data.</text>
</comment>
<evidence type="ECO:0000313" key="2">
    <source>
        <dbReference type="EMBL" id="KAK3261971.1"/>
    </source>
</evidence>
<reference evidence="2 3" key="1">
    <citation type="journal article" date="2015" name="Genome Biol. Evol.">
        <title>Comparative Genomics of a Bacterivorous Green Alga Reveals Evolutionary Causalities and Consequences of Phago-Mixotrophic Mode of Nutrition.</title>
        <authorList>
            <person name="Burns J.A."/>
            <person name="Paasch A."/>
            <person name="Narechania A."/>
            <person name="Kim E."/>
        </authorList>
    </citation>
    <scope>NUCLEOTIDE SEQUENCE [LARGE SCALE GENOMIC DNA]</scope>
    <source>
        <strain evidence="2 3">PLY_AMNH</strain>
    </source>
</reference>
<accession>A0AAE0FLE2</accession>
<evidence type="ECO:0000313" key="3">
    <source>
        <dbReference type="Proteomes" id="UP001190700"/>
    </source>
</evidence>
<evidence type="ECO:0000256" key="1">
    <source>
        <dbReference type="SAM" id="MobiDB-lite"/>
    </source>
</evidence>
<dbReference type="EMBL" id="LGRX02016534">
    <property type="protein sequence ID" value="KAK3261971.1"/>
    <property type="molecule type" value="Genomic_DNA"/>
</dbReference>
<feature type="compositionally biased region" description="Basic and acidic residues" evidence="1">
    <location>
        <begin position="76"/>
        <end position="92"/>
    </location>
</feature>
<dbReference type="Proteomes" id="UP001190700">
    <property type="component" value="Unassembled WGS sequence"/>
</dbReference>
<keyword evidence="3" id="KW-1185">Reference proteome</keyword>
<feature type="region of interest" description="Disordered" evidence="1">
    <location>
        <begin position="69"/>
        <end position="109"/>
    </location>
</feature>
<dbReference type="AlphaFoldDB" id="A0AAE0FLE2"/>
<proteinExistence type="predicted"/>
<protein>
    <submittedName>
        <fullName evidence="2">Uncharacterized protein</fullName>
    </submittedName>
</protein>
<sequence>VRITPQGPQLDLVRITPQGPQLDLVRITPQGPQLDLVRITPQSPQLDLVRIMPHIASWVAAAALKCSRGCRGPGPDSREASGPEASGPRREATQWNSGRLTGGRGNAARGAVVADGHSQGGVFPTLPLRNRCFCRGRPPRSTPRQL</sequence>
<gene>
    <name evidence="2" type="ORF">CYMTET_29149</name>
</gene>
<organism evidence="2 3">
    <name type="scientific">Cymbomonas tetramitiformis</name>
    <dbReference type="NCBI Taxonomy" id="36881"/>
    <lineage>
        <taxon>Eukaryota</taxon>
        <taxon>Viridiplantae</taxon>
        <taxon>Chlorophyta</taxon>
        <taxon>Pyramimonadophyceae</taxon>
        <taxon>Pyramimonadales</taxon>
        <taxon>Pyramimonadaceae</taxon>
        <taxon>Cymbomonas</taxon>
    </lineage>
</organism>
<feature type="non-terminal residue" evidence="2">
    <location>
        <position position="1"/>
    </location>
</feature>
<name>A0AAE0FLE2_9CHLO</name>